<accession>A0A3N4U985</accession>
<gene>
    <name evidence="2" type="ORF">EDD53_1698</name>
</gene>
<dbReference type="PIRSF" id="PIRSF004548">
    <property type="entry name" value="CreD"/>
    <property type="match status" value="1"/>
</dbReference>
<protein>
    <submittedName>
        <fullName evidence="2">Inner membrane protein</fullName>
    </submittedName>
</protein>
<feature type="transmembrane region" description="Helical" evidence="1">
    <location>
        <begin position="370"/>
        <end position="392"/>
    </location>
</feature>
<dbReference type="PANTHER" id="PTHR30092">
    <property type="entry name" value="INNER MEMBRANE PROTEIN CRED"/>
    <property type="match status" value="1"/>
</dbReference>
<dbReference type="OrthoDB" id="9791851at2"/>
<dbReference type="AlphaFoldDB" id="A0A3N4U985"/>
<evidence type="ECO:0000256" key="1">
    <source>
        <dbReference type="SAM" id="Phobius"/>
    </source>
</evidence>
<keyword evidence="3" id="KW-1185">Reference proteome</keyword>
<dbReference type="PANTHER" id="PTHR30092:SF0">
    <property type="entry name" value="INNER MEMBRANE PROTEIN CRED"/>
    <property type="match status" value="1"/>
</dbReference>
<dbReference type="Pfam" id="PF06123">
    <property type="entry name" value="CreD"/>
    <property type="match status" value="1"/>
</dbReference>
<comment type="caution">
    <text evidence="2">The sequence shown here is derived from an EMBL/GenBank/DDBJ whole genome shotgun (WGS) entry which is preliminary data.</text>
</comment>
<feature type="transmembrane region" description="Helical" evidence="1">
    <location>
        <begin position="422"/>
        <end position="440"/>
    </location>
</feature>
<feature type="transmembrane region" description="Helical" evidence="1">
    <location>
        <begin position="7"/>
        <end position="26"/>
    </location>
</feature>
<feature type="transmembrane region" description="Helical" evidence="1">
    <location>
        <begin position="399"/>
        <end position="416"/>
    </location>
</feature>
<organism evidence="2 3">
    <name type="scientific">Pacificibacter maritimus</name>
    <dbReference type="NCBI Taxonomy" id="762213"/>
    <lineage>
        <taxon>Bacteria</taxon>
        <taxon>Pseudomonadati</taxon>
        <taxon>Pseudomonadota</taxon>
        <taxon>Alphaproteobacteria</taxon>
        <taxon>Rhodobacterales</taxon>
        <taxon>Roseobacteraceae</taxon>
        <taxon>Pacificibacter</taxon>
    </lineage>
</organism>
<keyword evidence="1" id="KW-1133">Transmembrane helix</keyword>
<keyword evidence="1" id="KW-0812">Transmembrane</keyword>
<dbReference type="RefSeq" id="WP_123792755.1">
    <property type="nucleotide sequence ID" value="NZ_RKQK01000002.1"/>
</dbReference>
<feature type="transmembrane region" description="Helical" evidence="1">
    <location>
        <begin position="345"/>
        <end position="364"/>
    </location>
</feature>
<proteinExistence type="predicted"/>
<dbReference type="GO" id="GO:0005886">
    <property type="term" value="C:plasma membrane"/>
    <property type="evidence" value="ECO:0007669"/>
    <property type="project" value="TreeGrafter"/>
</dbReference>
<feature type="transmembrane region" description="Helical" evidence="1">
    <location>
        <begin position="315"/>
        <end position="333"/>
    </location>
</feature>
<sequence>MRDAIGIRFLIVGLLTLLMFIPLFFVSEIVQSRKYYSESTLRDVGREWGGDQVISGPVLVVPVEETVDAITAEEVTDTITGEVKLDENGNAVSKRVTRRVTQRRAPIYIYPNQFDVAVDTQTQVRHRGIFNVPVYQADLSVEFDFPTDQIADMAVNDEVILWDETAMIVDLSNNAALRGVAVLTLDGAEFPLEPIASAANGAGITAAIGDPRSFNTYDLHLGLNGAQSLMIAPVGRQTSVSVTSDWANPSFGGAFLPDGSDVSESGFSANWTIPHLARTLPQLSRENYAQTLRRDMAFGVDFIEPNDFYQKSYRAAKYAILFIALTFLTVLLIEKGTKRPAHPVQYLLIGLAQSIFVLLMVAYSEQFGFAIAYGISAGATIILLTFFGHFGLNLGKRTAVLALMLLVLYGVLYLILQSEDYALLAGATLAFVALAATMYFTRNEDWYGPEGTGLFSKKPKEPAPDSIEAKAARTAALKASQAKG</sequence>
<keyword evidence="1" id="KW-0472">Membrane</keyword>
<dbReference type="Proteomes" id="UP000269689">
    <property type="component" value="Unassembled WGS sequence"/>
</dbReference>
<name>A0A3N4U985_9RHOB</name>
<reference evidence="2 3" key="1">
    <citation type="submission" date="2018-11" db="EMBL/GenBank/DDBJ databases">
        <title>Genomic Encyclopedia of Type Strains, Phase IV (KMG-IV): sequencing the most valuable type-strain genomes for metagenomic binning, comparative biology and taxonomic classification.</title>
        <authorList>
            <person name="Goeker M."/>
        </authorList>
    </citation>
    <scope>NUCLEOTIDE SEQUENCE [LARGE SCALE GENOMIC DNA]</scope>
    <source>
        <strain evidence="2 3">DSM 104731</strain>
    </source>
</reference>
<evidence type="ECO:0000313" key="2">
    <source>
        <dbReference type="EMBL" id="RPE67293.1"/>
    </source>
</evidence>
<evidence type="ECO:0000313" key="3">
    <source>
        <dbReference type="Proteomes" id="UP000269689"/>
    </source>
</evidence>
<dbReference type="NCBIfam" id="NF008712">
    <property type="entry name" value="PRK11715.1-1"/>
    <property type="match status" value="1"/>
</dbReference>
<dbReference type="InterPro" id="IPR010364">
    <property type="entry name" value="Uncharacterised_IM_CreD"/>
</dbReference>
<dbReference type="EMBL" id="RKQK01000002">
    <property type="protein sequence ID" value="RPE67293.1"/>
    <property type="molecule type" value="Genomic_DNA"/>
</dbReference>